<keyword evidence="3" id="KW-1133">Transmembrane helix</keyword>
<comment type="similarity">
    <text evidence="1">Belongs to the LytR/CpsA/Psr (LCP) family.</text>
</comment>
<name>A0A2W5V1X8_9CORY</name>
<evidence type="ECO:0000256" key="1">
    <source>
        <dbReference type="ARBA" id="ARBA00006068"/>
    </source>
</evidence>
<evidence type="ECO:0000259" key="4">
    <source>
        <dbReference type="Pfam" id="PF03816"/>
    </source>
</evidence>
<dbReference type="RefSeq" id="WP_303735275.1">
    <property type="nucleotide sequence ID" value="NZ_QFRA01000024.1"/>
</dbReference>
<evidence type="ECO:0000256" key="3">
    <source>
        <dbReference type="SAM" id="Phobius"/>
    </source>
</evidence>
<proteinExistence type="inferred from homology"/>
<feature type="compositionally biased region" description="Low complexity" evidence="2">
    <location>
        <begin position="136"/>
        <end position="151"/>
    </location>
</feature>
<protein>
    <submittedName>
        <fullName evidence="5">LytR family transcriptional regulator</fullName>
    </submittedName>
</protein>
<evidence type="ECO:0000313" key="6">
    <source>
        <dbReference type="Proteomes" id="UP000249432"/>
    </source>
</evidence>
<evidence type="ECO:0000256" key="2">
    <source>
        <dbReference type="SAM" id="MobiDB-lite"/>
    </source>
</evidence>
<dbReference type="Gene3D" id="3.40.630.190">
    <property type="entry name" value="LCP protein"/>
    <property type="match status" value="1"/>
</dbReference>
<dbReference type="Pfam" id="PF03816">
    <property type="entry name" value="LytR_cpsA_psr"/>
    <property type="match status" value="1"/>
</dbReference>
<dbReference type="PANTHER" id="PTHR33392">
    <property type="entry name" value="POLYISOPRENYL-TEICHOIC ACID--PEPTIDOGLYCAN TEICHOIC ACID TRANSFERASE TAGU"/>
    <property type="match status" value="1"/>
</dbReference>
<keyword evidence="3" id="KW-0812">Transmembrane</keyword>
<dbReference type="AlphaFoldDB" id="A0A2W5V1X8"/>
<gene>
    <name evidence="5" type="ORF">DI525_08380</name>
</gene>
<dbReference type="PANTHER" id="PTHR33392:SF6">
    <property type="entry name" value="POLYISOPRENYL-TEICHOIC ACID--PEPTIDOGLYCAN TEICHOIC ACID TRANSFERASE TAGU"/>
    <property type="match status" value="1"/>
</dbReference>
<feature type="transmembrane region" description="Helical" evidence="3">
    <location>
        <begin position="176"/>
        <end position="194"/>
    </location>
</feature>
<dbReference type="Proteomes" id="UP000249432">
    <property type="component" value="Unassembled WGS sequence"/>
</dbReference>
<dbReference type="NCBIfam" id="TIGR00350">
    <property type="entry name" value="lytR_cpsA_psr"/>
    <property type="match status" value="1"/>
</dbReference>
<organism evidence="5 6">
    <name type="scientific">Corynebacterium kroppenstedtii</name>
    <dbReference type="NCBI Taxonomy" id="161879"/>
    <lineage>
        <taxon>Bacteria</taxon>
        <taxon>Bacillati</taxon>
        <taxon>Actinomycetota</taxon>
        <taxon>Actinomycetes</taxon>
        <taxon>Mycobacteriales</taxon>
        <taxon>Corynebacteriaceae</taxon>
        <taxon>Corynebacterium</taxon>
    </lineage>
</organism>
<dbReference type="EMBL" id="QFRA01000024">
    <property type="protein sequence ID" value="PZR03991.1"/>
    <property type="molecule type" value="Genomic_DNA"/>
</dbReference>
<keyword evidence="3" id="KW-0472">Membrane</keyword>
<comment type="caution">
    <text evidence="5">The sequence shown here is derived from an EMBL/GenBank/DDBJ whole genome shotgun (WGS) entry which is preliminary data.</text>
</comment>
<sequence>MTITSAALMAARSSTATGDLSDAGQGKTLQLRATVLMVGVTVTKQTVGVLAAAGPTGPASTTPGGALLRGTRSTNTSTFMRNRGLRRPVRDTKAGSRSEPIPLNHHAAVMNNVPGTRRYSQPLPPRGIEEHNRRTGAPSYPPAGSRPSGPSRGHRWLSSATSRGRWWRSSGWGRKLGALLGVLILVALGTMVWVDLRLHRVDALANYGGRPSGGSGTNWLLVGSDSRDGLSEDQQAELSTGGDTGGGRTDSIILVHIPFVGKATMVSIPRDSYVDIPGHGKDKVNASYALGGPQLLQQTVEQATGLRIDHYAEIGFGGFAGVVDAVGGVKICVEQPMDDPLAGINLQPGCQKLDGPTALGFVRSRHSMDDGDVGRARNQRTFLAALVKKALSPTTFLNPFRFFPFVSRMTDSFTVDKHDHVWNLARLGIGLGMSPRTETIPIASYESTDVGDVDVWDDDGAQELFKSLR</sequence>
<reference evidence="5 6" key="1">
    <citation type="submission" date="2017-08" db="EMBL/GenBank/DDBJ databases">
        <title>Infants hospitalized years apart are colonized by the same room-sourced microbial strains.</title>
        <authorList>
            <person name="Brooks B."/>
            <person name="Olm M.R."/>
            <person name="Firek B.A."/>
            <person name="Baker R."/>
            <person name="Thomas B.C."/>
            <person name="Morowitz M.J."/>
            <person name="Banfield J.F."/>
        </authorList>
    </citation>
    <scope>NUCLEOTIDE SEQUENCE [LARGE SCALE GENOMIC DNA]</scope>
    <source>
        <strain evidence="5">S2_003_000_R1_3</strain>
    </source>
</reference>
<evidence type="ECO:0000313" key="5">
    <source>
        <dbReference type="EMBL" id="PZR03991.1"/>
    </source>
</evidence>
<feature type="region of interest" description="Disordered" evidence="2">
    <location>
        <begin position="114"/>
        <end position="160"/>
    </location>
</feature>
<accession>A0A2W5V1X8</accession>
<dbReference type="InterPro" id="IPR050922">
    <property type="entry name" value="LytR/CpsA/Psr_CW_biosynth"/>
</dbReference>
<dbReference type="InterPro" id="IPR004474">
    <property type="entry name" value="LytR_CpsA_psr"/>
</dbReference>
<feature type="domain" description="Cell envelope-related transcriptional attenuator" evidence="4">
    <location>
        <begin position="248"/>
        <end position="391"/>
    </location>
</feature>